<feature type="transmembrane region" description="Helical" evidence="8">
    <location>
        <begin position="134"/>
        <end position="159"/>
    </location>
</feature>
<keyword evidence="7 8" id="KW-0472">Membrane</keyword>
<dbReference type="InterPro" id="IPR002781">
    <property type="entry name" value="TM_pro_TauE-like"/>
</dbReference>
<evidence type="ECO:0000256" key="5">
    <source>
        <dbReference type="ARBA" id="ARBA00022692"/>
    </source>
</evidence>
<keyword evidence="5 8" id="KW-0812">Transmembrane</keyword>
<dbReference type="PANTHER" id="PTHR30269">
    <property type="entry name" value="TRANSMEMBRANE PROTEIN YFCA"/>
    <property type="match status" value="1"/>
</dbReference>
<keyword evidence="4 8" id="KW-1003">Cell membrane</keyword>
<feature type="transmembrane region" description="Helical" evidence="8">
    <location>
        <begin position="198"/>
        <end position="216"/>
    </location>
</feature>
<protein>
    <recommendedName>
        <fullName evidence="8">Probable membrane transporter protein</fullName>
    </recommendedName>
</protein>
<evidence type="ECO:0000313" key="9">
    <source>
        <dbReference type="EMBL" id="RDH81404.1"/>
    </source>
</evidence>
<gene>
    <name evidence="9" type="ORF">DIZ80_15060</name>
</gene>
<dbReference type="PANTHER" id="PTHR30269:SF37">
    <property type="entry name" value="MEMBRANE TRANSPORTER PROTEIN"/>
    <property type="match status" value="1"/>
</dbReference>
<comment type="similarity">
    <text evidence="2 8">Belongs to the 4-toluene sulfonate uptake permease (TSUP) (TC 2.A.102) family.</text>
</comment>
<proteinExistence type="inferred from homology"/>
<evidence type="ECO:0000256" key="1">
    <source>
        <dbReference type="ARBA" id="ARBA00004651"/>
    </source>
</evidence>
<feature type="transmembrane region" description="Helical" evidence="8">
    <location>
        <begin position="104"/>
        <end position="122"/>
    </location>
</feature>
<evidence type="ECO:0000256" key="2">
    <source>
        <dbReference type="ARBA" id="ARBA00009142"/>
    </source>
</evidence>
<feature type="transmembrane region" description="Helical" evidence="8">
    <location>
        <begin position="79"/>
        <end position="97"/>
    </location>
</feature>
<keyword evidence="3" id="KW-0813">Transport</keyword>
<dbReference type="Proteomes" id="UP000254266">
    <property type="component" value="Unassembled WGS sequence"/>
</dbReference>
<dbReference type="EMBL" id="QFXC01000013">
    <property type="protein sequence ID" value="RDH81404.1"/>
    <property type="molecule type" value="Genomic_DNA"/>
</dbReference>
<keyword evidence="10" id="KW-1185">Reference proteome</keyword>
<feature type="transmembrane region" description="Helical" evidence="8">
    <location>
        <begin position="171"/>
        <end position="192"/>
    </location>
</feature>
<feature type="transmembrane region" description="Helical" evidence="8">
    <location>
        <begin position="38"/>
        <end position="59"/>
    </location>
</feature>
<accession>A0A370DAL0</accession>
<organism evidence="9 10">
    <name type="scientific">endosymbiont of Galathealinum brachiosum</name>
    <dbReference type="NCBI Taxonomy" id="2200906"/>
    <lineage>
        <taxon>Bacteria</taxon>
        <taxon>Pseudomonadati</taxon>
        <taxon>Pseudomonadota</taxon>
        <taxon>Gammaproteobacteria</taxon>
        <taxon>sulfur-oxidizing symbionts</taxon>
    </lineage>
</organism>
<reference evidence="9 10" key="1">
    <citation type="journal article" date="2018" name="ISME J.">
        <title>Endosymbiont genomes yield clues of tubeworm success.</title>
        <authorList>
            <person name="Li Y."/>
            <person name="Liles M.R."/>
            <person name="Halanych K.M."/>
        </authorList>
    </citation>
    <scope>NUCLEOTIDE SEQUENCE [LARGE SCALE GENOMIC DNA]</scope>
    <source>
        <strain evidence="9">A1464</strain>
    </source>
</reference>
<evidence type="ECO:0000256" key="4">
    <source>
        <dbReference type="ARBA" id="ARBA00022475"/>
    </source>
</evidence>
<evidence type="ECO:0000256" key="6">
    <source>
        <dbReference type="ARBA" id="ARBA00022989"/>
    </source>
</evidence>
<comment type="subcellular location">
    <subcellularLocation>
        <location evidence="1 8">Cell membrane</location>
        <topology evidence="1 8">Multi-pass membrane protein</topology>
    </subcellularLocation>
</comment>
<evidence type="ECO:0000256" key="7">
    <source>
        <dbReference type="ARBA" id="ARBA00023136"/>
    </source>
</evidence>
<evidence type="ECO:0000256" key="3">
    <source>
        <dbReference type="ARBA" id="ARBA00022448"/>
    </source>
</evidence>
<dbReference type="GO" id="GO:0005886">
    <property type="term" value="C:plasma membrane"/>
    <property type="evidence" value="ECO:0007669"/>
    <property type="project" value="UniProtKB-SubCell"/>
</dbReference>
<dbReference type="Pfam" id="PF01925">
    <property type="entry name" value="TauE"/>
    <property type="match status" value="1"/>
</dbReference>
<feature type="transmembrane region" description="Helical" evidence="8">
    <location>
        <begin position="6"/>
        <end position="26"/>
    </location>
</feature>
<keyword evidence="6 8" id="KW-1133">Transmembrane helix</keyword>
<dbReference type="AlphaFoldDB" id="A0A370DAL0"/>
<evidence type="ECO:0000313" key="10">
    <source>
        <dbReference type="Proteomes" id="UP000254266"/>
    </source>
</evidence>
<comment type="caution">
    <text evidence="9">The sequence shown here is derived from an EMBL/GenBank/DDBJ whole genome shotgun (WGS) entry which is preliminary data.</text>
</comment>
<evidence type="ECO:0000256" key="8">
    <source>
        <dbReference type="RuleBase" id="RU363041"/>
    </source>
</evidence>
<name>A0A370DAL0_9GAMM</name>
<feature type="transmembrane region" description="Helical" evidence="8">
    <location>
        <begin position="228"/>
        <end position="245"/>
    </location>
</feature>
<dbReference type="InterPro" id="IPR052017">
    <property type="entry name" value="TSUP"/>
</dbReference>
<sequence>MLIDSLELTMLQMVFSIAVIFLAYIIKGLSGFGSGLIAIPLLAFVFPLTFIVPVLGLLNYSGTLMQSYHLRKQVSWADMLPLIPFSLAGIAIAIWLLVNIDEELLVRVLGGFVLCYSIYSLLPLPNPQGGRKWAILAGGFGGMVGALFGTGGPFYVVYLKMRQLNKGQFRATIAMIFFVDGGVRIIGYALSGLYTAEVLWMLLMLFPVLFAGMYAGHHLHVKFDQKKFNQVISLLLMISGFMLLYKSMS</sequence>